<evidence type="ECO:0008006" key="5">
    <source>
        <dbReference type="Google" id="ProtNLM"/>
    </source>
</evidence>
<keyword evidence="2" id="KW-0732">Signal</keyword>
<reference evidence="4" key="1">
    <citation type="journal article" date="2023" name="Commun. Biol.">
        <title>Genome analysis of Parmales, the sister group of diatoms, reveals the evolutionary specialization of diatoms from phago-mixotrophs to photoautotrophs.</title>
        <authorList>
            <person name="Ban H."/>
            <person name="Sato S."/>
            <person name="Yoshikawa S."/>
            <person name="Yamada K."/>
            <person name="Nakamura Y."/>
            <person name="Ichinomiya M."/>
            <person name="Sato N."/>
            <person name="Blanc-Mathieu R."/>
            <person name="Endo H."/>
            <person name="Kuwata A."/>
            <person name="Ogata H."/>
        </authorList>
    </citation>
    <scope>NUCLEOTIDE SEQUENCE [LARGE SCALE GENOMIC DNA]</scope>
</reference>
<feature type="signal peptide" evidence="2">
    <location>
        <begin position="1"/>
        <end position="22"/>
    </location>
</feature>
<accession>A0A9W7GKZ2</accession>
<evidence type="ECO:0000313" key="3">
    <source>
        <dbReference type="EMBL" id="GMI47632.1"/>
    </source>
</evidence>
<dbReference type="EMBL" id="BRYA01000352">
    <property type="protein sequence ID" value="GMI47632.1"/>
    <property type="molecule type" value="Genomic_DNA"/>
</dbReference>
<feature type="chain" id="PRO_5040956979" description="Major facilitator superfamily (MFS) profile domain-containing protein" evidence="2">
    <location>
        <begin position="23"/>
        <end position="88"/>
    </location>
</feature>
<organism evidence="3 4">
    <name type="scientific">Triparma columacea</name>
    <dbReference type="NCBI Taxonomy" id="722753"/>
    <lineage>
        <taxon>Eukaryota</taxon>
        <taxon>Sar</taxon>
        <taxon>Stramenopiles</taxon>
        <taxon>Ochrophyta</taxon>
        <taxon>Bolidophyceae</taxon>
        <taxon>Parmales</taxon>
        <taxon>Triparmaceae</taxon>
        <taxon>Triparma</taxon>
    </lineage>
</organism>
<dbReference type="InterPro" id="IPR036259">
    <property type="entry name" value="MFS_trans_sf"/>
</dbReference>
<protein>
    <recommendedName>
        <fullName evidence="5">Major facilitator superfamily (MFS) profile domain-containing protein</fullName>
    </recommendedName>
</protein>
<dbReference type="SUPFAM" id="SSF103473">
    <property type="entry name" value="MFS general substrate transporter"/>
    <property type="match status" value="1"/>
</dbReference>
<dbReference type="OrthoDB" id="419616at2759"/>
<comment type="caution">
    <text evidence="3">The sequence shown here is derived from an EMBL/GenBank/DDBJ whole genome shotgun (WGS) entry which is preliminary data.</text>
</comment>
<feature type="transmembrane region" description="Helical" evidence="1">
    <location>
        <begin position="38"/>
        <end position="59"/>
    </location>
</feature>
<proteinExistence type="predicted"/>
<keyword evidence="1" id="KW-1133">Transmembrane helix</keyword>
<dbReference type="AlphaFoldDB" id="A0A9W7GKZ2"/>
<gene>
    <name evidence="3" type="ORF">TrCOL_g8397</name>
</gene>
<keyword evidence="4" id="KW-1185">Reference proteome</keyword>
<dbReference type="Gene3D" id="1.20.1250.20">
    <property type="entry name" value="MFS general substrate transporter like domains"/>
    <property type="match status" value="1"/>
</dbReference>
<name>A0A9W7GKZ2_9STRA</name>
<evidence type="ECO:0000313" key="4">
    <source>
        <dbReference type="Proteomes" id="UP001165065"/>
    </source>
</evidence>
<sequence>MSSSYFPVLPVLFLEFLALSLPKSLLPPLLSNHFNDIYLVMGAAEAVKGILSAVSGGWWGMWSDTHGRRPALLYTVLEPSVYLTRSRR</sequence>
<evidence type="ECO:0000256" key="2">
    <source>
        <dbReference type="SAM" id="SignalP"/>
    </source>
</evidence>
<keyword evidence="1" id="KW-0472">Membrane</keyword>
<evidence type="ECO:0000256" key="1">
    <source>
        <dbReference type="SAM" id="Phobius"/>
    </source>
</evidence>
<keyword evidence="1" id="KW-0812">Transmembrane</keyword>
<dbReference type="Proteomes" id="UP001165065">
    <property type="component" value="Unassembled WGS sequence"/>
</dbReference>